<keyword evidence="3" id="KW-1185">Reference proteome</keyword>
<reference evidence="2 3" key="1">
    <citation type="journal article" date="2021" name="Sci. Rep.">
        <title>The distribution of antibiotic resistance genes in chicken gut microbiota commensals.</title>
        <authorList>
            <person name="Juricova H."/>
            <person name="Matiasovicova J."/>
            <person name="Kubasova T."/>
            <person name="Cejkova D."/>
            <person name="Rychlik I."/>
        </authorList>
    </citation>
    <scope>NUCLEOTIDE SEQUENCE [LARGE SCALE GENOMIC DNA]</scope>
    <source>
        <strain evidence="2 3">An829</strain>
    </source>
</reference>
<comment type="caution">
    <text evidence="2">The sequence shown here is derived from an EMBL/GenBank/DDBJ whole genome shotgun (WGS) entry which is preliminary data.</text>
</comment>
<dbReference type="InterPro" id="IPR033469">
    <property type="entry name" value="CYTH-like_dom_sf"/>
</dbReference>
<dbReference type="SMART" id="SM01118">
    <property type="entry name" value="CYTH"/>
    <property type="match status" value="1"/>
</dbReference>
<dbReference type="Pfam" id="PF01928">
    <property type="entry name" value="CYTH"/>
    <property type="match status" value="1"/>
</dbReference>
<dbReference type="Proteomes" id="UP000715095">
    <property type="component" value="Unassembled WGS sequence"/>
</dbReference>
<gene>
    <name evidence="2" type="ORF">H6A60_05610</name>
</gene>
<accession>A0ABS2DTB8</accession>
<name>A0ABS2DTB8_9BURK</name>
<dbReference type="PANTHER" id="PTHR40114:SF1">
    <property type="entry name" value="SLR0698 PROTEIN"/>
    <property type="match status" value="1"/>
</dbReference>
<dbReference type="PANTHER" id="PTHR40114">
    <property type="entry name" value="SLR0698 PROTEIN"/>
    <property type="match status" value="1"/>
</dbReference>
<feature type="domain" description="CYTH" evidence="1">
    <location>
        <begin position="2"/>
        <end position="154"/>
    </location>
</feature>
<dbReference type="EMBL" id="JACJJC010000007">
    <property type="protein sequence ID" value="MBM6703960.1"/>
    <property type="molecule type" value="Genomic_DNA"/>
</dbReference>
<dbReference type="SUPFAM" id="SSF55154">
    <property type="entry name" value="CYTH-like phosphatases"/>
    <property type="match status" value="1"/>
</dbReference>
<dbReference type="PIRSF" id="PIRSF016487">
    <property type="entry name" value="CYTH_UCP016487"/>
    <property type="match status" value="1"/>
</dbReference>
<dbReference type="PROSITE" id="PS51707">
    <property type="entry name" value="CYTH"/>
    <property type="match status" value="1"/>
</dbReference>
<protein>
    <submittedName>
        <fullName evidence="2">CYTH domain-containing protein</fullName>
    </submittedName>
</protein>
<organism evidence="2 3">
    <name type="scientific">Sutterella massiliensis</name>
    <dbReference type="NCBI Taxonomy" id="1816689"/>
    <lineage>
        <taxon>Bacteria</taxon>
        <taxon>Pseudomonadati</taxon>
        <taxon>Pseudomonadota</taxon>
        <taxon>Betaproteobacteria</taxon>
        <taxon>Burkholderiales</taxon>
        <taxon>Sutterellaceae</taxon>
        <taxon>Sutterella</taxon>
    </lineage>
</organism>
<dbReference type="Gene3D" id="2.40.320.10">
    <property type="entry name" value="Hypothetical Protein Pfu-838710-001"/>
    <property type="match status" value="1"/>
</dbReference>
<dbReference type="CDD" id="cd07891">
    <property type="entry name" value="CYTH-like_CthTTM-like_1"/>
    <property type="match status" value="1"/>
</dbReference>
<evidence type="ECO:0000313" key="3">
    <source>
        <dbReference type="Proteomes" id="UP000715095"/>
    </source>
</evidence>
<evidence type="ECO:0000259" key="1">
    <source>
        <dbReference type="PROSITE" id="PS51707"/>
    </source>
</evidence>
<evidence type="ECO:0000313" key="2">
    <source>
        <dbReference type="EMBL" id="MBM6703960.1"/>
    </source>
</evidence>
<proteinExistence type="predicted"/>
<dbReference type="RefSeq" id="WP_205102432.1">
    <property type="nucleotide sequence ID" value="NZ_JACJJC010000007.1"/>
</dbReference>
<dbReference type="InterPro" id="IPR012042">
    <property type="entry name" value="NeuTTM/CthTTM-like"/>
</dbReference>
<sequence length="168" mass="18894">MAQEIERKFLVADDSWRTPEALASGVAMRQGYLCRDKARTVRVRLAGGRGTMTVKGATEGFSRLEFEYEIPAEEAADMLEKLALRPLVEKVRYRVPAAAPAGAFWEIDVFEGENAGLIVAEMELPDEAAVFERPAWLGREVSRDPRYFNSNLLAHPYCAWKEEERGGQ</sequence>
<dbReference type="InterPro" id="IPR023577">
    <property type="entry name" value="CYTH_domain"/>
</dbReference>